<proteinExistence type="predicted"/>
<protein>
    <submittedName>
        <fullName evidence="2">Uncharacterized protein</fullName>
    </submittedName>
</protein>
<accession>A0ABW6AR17</accession>
<comment type="caution">
    <text evidence="2">The sequence shown here is derived from an EMBL/GenBank/DDBJ whole genome shotgun (WGS) entry which is preliminary data.</text>
</comment>
<evidence type="ECO:0000313" key="3">
    <source>
        <dbReference type="Proteomes" id="UP001597512"/>
    </source>
</evidence>
<name>A0ABW6AR17_9BACT</name>
<feature type="region of interest" description="Disordered" evidence="1">
    <location>
        <begin position="579"/>
        <end position="616"/>
    </location>
</feature>
<dbReference type="EMBL" id="JBHUOM010000023">
    <property type="protein sequence ID" value="MFD2936325.1"/>
    <property type="molecule type" value="Genomic_DNA"/>
</dbReference>
<sequence>MLTPNDPQVKKANSKQLRQAQLEDQRHRLHAEAATDAASASPYFRIWENEYLVPTIPAKATRDQVMRDIVFPLVSNELVDDISDSAAAVHGAQDRYISIELTDEKLQIDAEEYIERIDVDGFVSRKCHNGLFSAPNSIVVIDLPAEQDTDFPEPYVYLLPSSSIVAADGMDGADNSGLLSFAYFNIKQPKRRALFDTIDFQVYEKLAGESDWSLILKEPHGLPFCPAFKLWADVDPGNPLVSNTMIRPSLGLLNRYVFWDAAEHSNDLKAALAMFWHLEEEPSSCGYTVPEGPSCQDGILLYAGTDEMGNYTPDMAPIKKPCPVCAKRRARGGPGSVIPIPAPQKKEDADWRVPAGWIDAPIQSLEYIQGKVEKLRAKIRRTATGSEGGPQNDQALNESQILSILESARQVGEYLAEYFEILHKRILDGILTLRYGSSYVGCTVNYGRRFSALSADLLMKLAEMAKTNGSIWLMEEIDNLQQDYYAHGDSSRGLRFQMLTDLNPYPFLSPADLYAAGINTSDPEGFGLSVGLLGFVKRFERENQLPIERFGILTPYSIRVTTILDAIKEYVSELKPIETGNVIDPTGDPTGGKSNPAGRKPAGNPKRGKPASGANK</sequence>
<evidence type="ECO:0000256" key="1">
    <source>
        <dbReference type="SAM" id="MobiDB-lite"/>
    </source>
</evidence>
<keyword evidence="3" id="KW-1185">Reference proteome</keyword>
<dbReference type="Proteomes" id="UP001597512">
    <property type="component" value="Unassembled WGS sequence"/>
</dbReference>
<reference evidence="3" key="1">
    <citation type="journal article" date="2019" name="Int. J. Syst. Evol. Microbiol.">
        <title>The Global Catalogue of Microorganisms (GCM) 10K type strain sequencing project: providing services to taxonomists for standard genome sequencing and annotation.</title>
        <authorList>
            <consortium name="The Broad Institute Genomics Platform"/>
            <consortium name="The Broad Institute Genome Sequencing Center for Infectious Disease"/>
            <person name="Wu L."/>
            <person name="Ma J."/>
        </authorList>
    </citation>
    <scope>NUCLEOTIDE SEQUENCE [LARGE SCALE GENOMIC DNA]</scope>
    <source>
        <strain evidence="3">KCTC 52490</strain>
    </source>
</reference>
<dbReference type="RefSeq" id="WP_381505022.1">
    <property type="nucleotide sequence ID" value="NZ_JBHUOM010000023.1"/>
</dbReference>
<gene>
    <name evidence="2" type="ORF">ACFS25_21265</name>
</gene>
<evidence type="ECO:0000313" key="2">
    <source>
        <dbReference type="EMBL" id="MFD2936325.1"/>
    </source>
</evidence>
<organism evidence="2 3">
    <name type="scientific">Spirosoma flavum</name>
    <dbReference type="NCBI Taxonomy" id="2048557"/>
    <lineage>
        <taxon>Bacteria</taxon>
        <taxon>Pseudomonadati</taxon>
        <taxon>Bacteroidota</taxon>
        <taxon>Cytophagia</taxon>
        <taxon>Cytophagales</taxon>
        <taxon>Cytophagaceae</taxon>
        <taxon>Spirosoma</taxon>
    </lineage>
</organism>